<sequence length="84" mass="9836">RSIMFYFVMIYGNSKQTYYQIQKEPPSFQMSKVNRRRKYTVSQKIPNPQLNSTIPLGETILVICVNHMKKVGVCEKVFSNFLPT</sequence>
<gene>
    <name evidence="1" type="ORF">CN585_18280</name>
</gene>
<dbReference type="EMBL" id="NUBY01000091">
    <property type="protein sequence ID" value="PEQ03542.1"/>
    <property type="molecule type" value="Genomic_DNA"/>
</dbReference>
<protein>
    <submittedName>
        <fullName evidence="1">Uncharacterized protein</fullName>
    </submittedName>
</protein>
<evidence type="ECO:0000313" key="1">
    <source>
        <dbReference type="EMBL" id="PEQ03542.1"/>
    </source>
</evidence>
<evidence type="ECO:0000313" key="2">
    <source>
        <dbReference type="Proteomes" id="UP000220841"/>
    </source>
</evidence>
<organism evidence="1 2">
    <name type="scientific">Bacillus toyonensis</name>
    <dbReference type="NCBI Taxonomy" id="155322"/>
    <lineage>
        <taxon>Bacteria</taxon>
        <taxon>Bacillati</taxon>
        <taxon>Bacillota</taxon>
        <taxon>Bacilli</taxon>
        <taxon>Bacillales</taxon>
        <taxon>Bacillaceae</taxon>
        <taxon>Bacillus</taxon>
        <taxon>Bacillus cereus group</taxon>
    </lineage>
</organism>
<proteinExistence type="predicted"/>
<feature type="non-terminal residue" evidence="1">
    <location>
        <position position="1"/>
    </location>
</feature>
<name>A0A2A8HCM5_9BACI</name>
<accession>A0A2A8HCM5</accession>
<dbReference type="Proteomes" id="UP000220841">
    <property type="component" value="Unassembled WGS sequence"/>
</dbReference>
<comment type="caution">
    <text evidence="1">The sequence shown here is derived from an EMBL/GenBank/DDBJ whole genome shotgun (WGS) entry which is preliminary data.</text>
</comment>
<reference evidence="1 2" key="1">
    <citation type="submission" date="2017-09" db="EMBL/GenBank/DDBJ databases">
        <title>Large-scale bioinformatics analysis of Bacillus genomes uncovers conserved roles of natural products in bacterial physiology.</title>
        <authorList>
            <consortium name="Agbiome Team Llc"/>
            <person name="Bleich R.M."/>
            <person name="Grubbs K.J."/>
            <person name="Santa Maria K.C."/>
            <person name="Allen S.E."/>
            <person name="Farag S."/>
            <person name="Shank E.A."/>
            <person name="Bowers A."/>
        </authorList>
    </citation>
    <scope>NUCLEOTIDE SEQUENCE [LARGE SCALE GENOMIC DNA]</scope>
    <source>
        <strain evidence="1 2">AFS021349</strain>
    </source>
</reference>
<dbReference type="AlphaFoldDB" id="A0A2A8HCM5"/>